<dbReference type="Gene3D" id="3.30.1340.10">
    <property type="entry name" value="HPr-like"/>
    <property type="match status" value="1"/>
</dbReference>
<gene>
    <name evidence="5" type="ORF">PBAT_07045</name>
</gene>
<dbReference type="PRINTS" id="PR00107">
    <property type="entry name" value="PHOSPHOCPHPR"/>
</dbReference>
<organism evidence="5 6">
    <name type="scientific">Paenibacillus antarcticus</name>
    <dbReference type="NCBI Taxonomy" id="253703"/>
    <lineage>
        <taxon>Bacteria</taxon>
        <taxon>Bacillati</taxon>
        <taxon>Bacillota</taxon>
        <taxon>Bacilli</taxon>
        <taxon>Bacillales</taxon>
        <taxon>Paenibacillaceae</taxon>
        <taxon>Paenibacillus</taxon>
    </lineage>
</organism>
<evidence type="ECO:0000259" key="4">
    <source>
        <dbReference type="PROSITE" id="PS51350"/>
    </source>
</evidence>
<evidence type="ECO:0000313" key="6">
    <source>
        <dbReference type="Proteomes" id="UP000077355"/>
    </source>
</evidence>
<protein>
    <submittedName>
        <fullName evidence="5">PTS maltose transporter subunit IIBC</fullName>
    </submittedName>
</protein>
<keyword evidence="2" id="KW-0963">Cytoplasm</keyword>
<dbReference type="SUPFAM" id="SSF55594">
    <property type="entry name" value="HPr-like"/>
    <property type="match status" value="1"/>
</dbReference>
<dbReference type="InterPro" id="IPR035895">
    <property type="entry name" value="HPr-like_sf"/>
</dbReference>
<dbReference type="PANTHER" id="PTHR33705">
    <property type="entry name" value="PHOSPHOCARRIER PROTEIN HPR"/>
    <property type="match status" value="1"/>
</dbReference>
<dbReference type="PROSITE" id="PS51350">
    <property type="entry name" value="PTS_HPR_DOM"/>
    <property type="match status" value="1"/>
</dbReference>
<dbReference type="InterPro" id="IPR000032">
    <property type="entry name" value="HPr-like"/>
</dbReference>
<dbReference type="RefSeq" id="WP_068647917.1">
    <property type="nucleotide sequence ID" value="NZ_CP043611.1"/>
</dbReference>
<feature type="domain" description="HPr" evidence="4">
    <location>
        <begin position="1"/>
        <end position="90"/>
    </location>
</feature>
<proteinExistence type="predicted"/>
<evidence type="ECO:0000313" key="5">
    <source>
        <dbReference type="EMBL" id="OAB47440.1"/>
    </source>
</evidence>
<keyword evidence="3" id="KW-0598">Phosphotransferase system</keyword>
<dbReference type="Pfam" id="PF00381">
    <property type="entry name" value="PTS-HPr"/>
    <property type="match status" value="1"/>
</dbReference>
<comment type="caution">
    <text evidence="5">The sequence shown here is derived from an EMBL/GenBank/DDBJ whole genome shotgun (WGS) entry which is preliminary data.</text>
</comment>
<dbReference type="Proteomes" id="UP000077355">
    <property type="component" value="Unassembled WGS sequence"/>
</dbReference>
<evidence type="ECO:0000256" key="1">
    <source>
        <dbReference type="ARBA" id="ARBA00004496"/>
    </source>
</evidence>
<name>A0A168Q6M0_9BACL</name>
<sequence>MVSKTFLMIDPNGFHAGPTNELVYTANQYLDCAIFGEHEGLRVTLHSILGVLSLSIRAGHVLTISVDGPNEEMAMKALQSVIECQEIGILKK</sequence>
<accession>A0A168Q6M0</accession>
<reference evidence="5 6" key="1">
    <citation type="submission" date="2016-03" db="EMBL/GenBank/DDBJ databases">
        <title>Draft genome sequence of Paenibacillus antarcticus CECT 5836.</title>
        <authorList>
            <person name="Shin S.-K."/>
            <person name="Yi H."/>
        </authorList>
    </citation>
    <scope>NUCLEOTIDE SEQUENCE [LARGE SCALE GENOMIC DNA]</scope>
    <source>
        <strain evidence="5 6">CECT 5836</strain>
    </source>
</reference>
<comment type="subcellular location">
    <subcellularLocation>
        <location evidence="1">Cytoplasm</location>
    </subcellularLocation>
</comment>
<keyword evidence="6" id="KW-1185">Reference proteome</keyword>
<dbReference type="NCBIfam" id="TIGR01003">
    <property type="entry name" value="PTS_HPr_family"/>
    <property type="match status" value="1"/>
</dbReference>
<dbReference type="OrthoDB" id="9809047at2"/>
<dbReference type="InterPro" id="IPR050399">
    <property type="entry name" value="HPr"/>
</dbReference>
<dbReference type="AlphaFoldDB" id="A0A168Q6M0"/>
<dbReference type="GO" id="GO:0009401">
    <property type="term" value="P:phosphoenolpyruvate-dependent sugar phosphotransferase system"/>
    <property type="evidence" value="ECO:0007669"/>
    <property type="project" value="UniProtKB-KW"/>
</dbReference>
<evidence type="ECO:0000256" key="3">
    <source>
        <dbReference type="ARBA" id="ARBA00022683"/>
    </source>
</evidence>
<dbReference type="GO" id="GO:0005737">
    <property type="term" value="C:cytoplasm"/>
    <property type="evidence" value="ECO:0007669"/>
    <property type="project" value="UniProtKB-SubCell"/>
</dbReference>
<dbReference type="PANTHER" id="PTHR33705:SF2">
    <property type="entry name" value="PHOSPHOCARRIER PROTEIN NPR"/>
    <property type="match status" value="1"/>
</dbReference>
<evidence type="ECO:0000256" key="2">
    <source>
        <dbReference type="ARBA" id="ARBA00022490"/>
    </source>
</evidence>
<dbReference type="EMBL" id="LVJI01000007">
    <property type="protein sequence ID" value="OAB47440.1"/>
    <property type="molecule type" value="Genomic_DNA"/>
</dbReference>